<comment type="caution">
    <text evidence="5">The sequence shown here is derived from an EMBL/GenBank/DDBJ whole genome shotgun (WGS) entry which is preliminary data.</text>
</comment>
<gene>
    <name evidence="5" type="ORF">COT79_02960</name>
</gene>
<dbReference type="Pfam" id="PF00005">
    <property type="entry name" value="ABC_tran"/>
    <property type="match status" value="1"/>
</dbReference>
<dbReference type="Proteomes" id="UP000231162">
    <property type="component" value="Unassembled WGS sequence"/>
</dbReference>
<dbReference type="SUPFAM" id="SSF52540">
    <property type="entry name" value="P-loop containing nucleoside triphosphate hydrolases"/>
    <property type="match status" value="1"/>
</dbReference>
<organism evidence="5 6">
    <name type="scientific">Candidatus Berkelbacteria bacterium CG10_big_fil_rev_8_21_14_0_10_43_14</name>
    <dbReference type="NCBI Taxonomy" id="1974515"/>
    <lineage>
        <taxon>Bacteria</taxon>
        <taxon>Candidatus Berkelbacteria</taxon>
    </lineage>
</organism>
<evidence type="ECO:0000256" key="1">
    <source>
        <dbReference type="ARBA" id="ARBA00022448"/>
    </source>
</evidence>
<keyword evidence="3" id="KW-0067">ATP-binding</keyword>
<sequence>METVIIESDKLCKHFCIPVQKSGIGNALKQFVHKEQKTVHAVNDVSLRIHKGEFVGFLGPNGAGKTTTLKMLTGILYPTRGTACVLGYTPHERNYDFLRRI</sequence>
<dbReference type="PANTHER" id="PTHR42711">
    <property type="entry name" value="ABC TRANSPORTER ATP-BINDING PROTEIN"/>
    <property type="match status" value="1"/>
</dbReference>
<name>A0A2M6R848_9BACT</name>
<evidence type="ECO:0000313" key="6">
    <source>
        <dbReference type="Proteomes" id="UP000231162"/>
    </source>
</evidence>
<evidence type="ECO:0000256" key="2">
    <source>
        <dbReference type="ARBA" id="ARBA00022741"/>
    </source>
</evidence>
<accession>A0A2M6R848</accession>
<evidence type="ECO:0000256" key="3">
    <source>
        <dbReference type="ARBA" id="ARBA00022840"/>
    </source>
</evidence>
<proteinExistence type="predicted"/>
<dbReference type="GO" id="GO:0005524">
    <property type="term" value="F:ATP binding"/>
    <property type="evidence" value="ECO:0007669"/>
    <property type="project" value="UniProtKB-KW"/>
</dbReference>
<keyword evidence="1" id="KW-0813">Transport</keyword>
<dbReference type="GO" id="GO:0016887">
    <property type="term" value="F:ATP hydrolysis activity"/>
    <property type="evidence" value="ECO:0007669"/>
    <property type="project" value="InterPro"/>
</dbReference>
<evidence type="ECO:0000313" key="5">
    <source>
        <dbReference type="EMBL" id="PIS06778.1"/>
    </source>
</evidence>
<protein>
    <recommendedName>
        <fullName evidence="4">ABC transporter domain-containing protein</fullName>
    </recommendedName>
</protein>
<dbReference type="PANTHER" id="PTHR42711:SF4">
    <property type="entry name" value="ABC TRANSPORTER RELATED"/>
    <property type="match status" value="1"/>
</dbReference>
<dbReference type="InterPro" id="IPR003439">
    <property type="entry name" value="ABC_transporter-like_ATP-bd"/>
</dbReference>
<evidence type="ECO:0000259" key="4">
    <source>
        <dbReference type="Pfam" id="PF00005"/>
    </source>
</evidence>
<dbReference type="AlphaFoldDB" id="A0A2M6R848"/>
<reference evidence="6" key="1">
    <citation type="submission" date="2017-09" db="EMBL/GenBank/DDBJ databases">
        <title>Depth-based differentiation of microbial function through sediment-hosted aquifers and enrichment of novel symbionts in the deep terrestrial subsurface.</title>
        <authorList>
            <person name="Probst A.J."/>
            <person name="Ladd B."/>
            <person name="Jarett J.K."/>
            <person name="Geller-Mcgrath D.E."/>
            <person name="Sieber C.M.K."/>
            <person name="Emerson J.B."/>
            <person name="Anantharaman K."/>
            <person name="Thomas B.C."/>
            <person name="Malmstrom R."/>
            <person name="Stieglmeier M."/>
            <person name="Klingl A."/>
            <person name="Woyke T."/>
            <person name="Ryan C.M."/>
            <person name="Banfield J.F."/>
        </authorList>
    </citation>
    <scope>NUCLEOTIDE SEQUENCE [LARGE SCALE GENOMIC DNA]</scope>
</reference>
<dbReference type="InterPro" id="IPR050763">
    <property type="entry name" value="ABC_transporter_ATP-binding"/>
</dbReference>
<dbReference type="EMBL" id="PEZX01000037">
    <property type="protein sequence ID" value="PIS06778.1"/>
    <property type="molecule type" value="Genomic_DNA"/>
</dbReference>
<feature type="domain" description="ABC transporter" evidence="4">
    <location>
        <begin position="42"/>
        <end position="97"/>
    </location>
</feature>
<dbReference type="InterPro" id="IPR027417">
    <property type="entry name" value="P-loop_NTPase"/>
</dbReference>
<keyword evidence="2" id="KW-0547">Nucleotide-binding</keyword>
<dbReference type="Gene3D" id="3.40.50.300">
    <property type="entry name" value="P-loop containing nucleotide triphosphate hydrolases"/>
    <property type="match status" value="1"/>
</dbReference>